<reference evidence="1 2" key="1">
    <citation type="journal article" date="2022" name="New Phytol.">
        <title>Ecological generalism drives hyperdiversity of secondary metabolite gene clusters in xylarialean endophytes.</title>
        <authorList>
            <person name="Franco M.E.E."/>
            <person name="Wisecaver J.H."/>
            <person name="Arnold A.E."/>
            <person name="Ju Y.M."/>
            <person name="Slot J.C."/>
            <person name="Ahrendt S."/>
            <person name="Moore L.P."/>
            <person name="Eastman K.E."/>
            <person name="Scott K."/>
            <person name="Konkel Z."/>
            <person name="Mondo S.J."/>
            <person name="Kuo A."/>
            <person name="Hayes R.D."/>
            <person name="Haridas S."/>
            <person name="Andreopoulos B."/>
            <person name="Riley R."/>
            <person name="LaButti K."/>
            <person name="Pangilinan J."/>
            <person name="Lipzen A."/>
            <person name="Amirebrahimi M."/>
            <person name="Yan J."/>
            <person name="Adam C."/>
            <person name="Keymanesh K."/>
            <person name="Ng V."/>
            <person name="Louie K."/>
            <person name="Northen T."/>
            <person name="Drula E."/>
            <person name="Henrissat B."/>
            <person name="Hsieh H.M."/>
            <person name="Youens-Clark K."/>
            <person name="Lutzoni F."/>
            <person name="Miadlikowska J."/>
            <person name="Eastwood D.C."/>
            <person name="Hamelin R.C."/>
            <person name="Grigoriev I.V."/>
            <person name="U'Ren J.M."/>
        </authorList>
    </citation>
    <scope>NUCLEOTIDE SEQUENCE [LARGE SCALE GENOMIC DNA]</scope>
    <source>
        <strain evidence="1 2">CBS 119005</strain>
    </source>
</reference>
<name>A0ACB9YN86_9PEZI</name>
<evidence type="ECO:0000313" key="1">
    <source>
        <dbReference type="EMBL" id="KAI4860672.1"/>
    </source>
</evidence>
<accession>A0ACB9YN86</accession>
<organism evidence="1 2">
    <name type="scientific">Hypoxylon rubiginosum</name>
    <dbReference type="NCBI Taxonomy" id="110542"/>
    <lineage>
        <taxon>Eukaryota</taxon>
        <taxon>Fungi</taxon>
        <taxon>Dikarya</taxon>
        <taxon>Ascomycota</taxon>
        <taxon>Pezizomycotina</taxon>
        <taxon>Sordariomycetes</taxon>
        <taxon>Xylariomycetidae</taxon>
        <taxon>Xylariales</taxon>
        <taxon>Hypoxylaceae</taxon>
        <taxon>Hypoxylon</taxon>
    </lineage>
</organism>
<evidence type="ECO:0000313" key="2">
    <source>
        <dbReference type="Proteomes" id="UP001497700"/>
    </source>
</evidence>
<comment type="caution">
    <text evidence="1">The sequence shown here is derived from an EMBL/GenBank/DDBJ whole genome shotgun (WGS) entry which is preliminary data.</text>
</comment>
<gene>
    <name evidence="1" type="ORF">F4820DRAFT_461498</name>
</gene>
<keyword evidence="2" id="KW-1185">Reference proteome</keyword>
<dbReference type="Proteomes" id="UP001497700">
    <property type="component" value="Unassembled WGS sequence"/>
</dbReference>
<protein>
    <submittedName>
        <fullName evidence="1">Cytochrome P450</fullName>
    </submittedName>
</protein>
<dbReference type="EMBL" id="MU393577">
    <property type="protein sequence ID" value="KAI4860672.1"/>
    <property type="molecule type" value="Genomic_DNA"/>
</dbReference>
<sequence>MALSIYRLLFHSLRKYPGPVTARMSSLYAAFYAFRTDLHLKAWQNHANYGPVVRQGPNRLVFNSFNALRDIYQNERITKSRAYLVSQRAPGAYGLFNAIDRHLHQKKRKLLGPVVNDRSIRTFEPTMIDQIDIFIRQLLLSCQKEPLAPINMTKRFSYLTMDIMGYFVFGYPLDLQTEATNRFMIDATPNFFLNVALQLPVLGSIRLSNYRYLRVLLRGSKYRNTLRKMIRNRLAEGEDVKSSLLFMTDSLRVSENDDIFIEEIRSEATFLLSAGSDTMSTWLSALFFYLSRNQECYQRLTREIRGAFRCASEIQSGPRLANCYYLRSCLDETLRMSPPIPGTLWRKQVDDDNGQAEPLIIDGHHIPSGTEVGVNIYSLHHNEEYFPEPFTFRPERFLADGLEAGKVSKDGFAPFSLGARGCIGKSMAYQEASLIVAKTLWYFDFEKAQGSAGKLGEVRTKDAGSRQERAGEYQIYDVFGAAHDGPCLSFRPREDYVKELVEGVKRID</sequence>
<proteinExistence type="predicted"/>